<proteinExistence type="predicted"/>
<dbReference type="PROSITE" id="PS50053">
    <property type="entry name" value="UBIQUITIN_2"/>
    <property type="match status" value="1"/>
</dbReference>
<accession>A0AAD7JI17</accession>
<dbReference type="EMBL" id="JARKIB010000031">
    <property type="protein sequence ID" value="KAJ7762975.1"/>
    <property type="molecule type" value="Genomic_DNA"/>
</dbReference>
<feature type="domain" description="Ubiquitin-like" evidence="1">
    <location>
        <begin position="137"/>
        <end position="224"/>
    </location>
</feature>
<dbReference type="AlphaFoldDB" id="A0AAD7JI17"/>
<dbReference type="InterPro" id="IPR000626">
    <property type="entry name" value="Ubiquitin-like_dom"/>
</dbReference>
<dbReference type="Gene3D" id="3.10.20.90">
    <property type="entry name" value="Phosphatidylinositol 3-kinase Catalytic Subunit, Chain A, domain 1"/>
    <property type="match status" value="1"/>
</dbReference>
<evidence type="ECO:0000313" key="3">
    <source>
        <dbReference type="Proteomes" id="UP001215598"/>
    </source>
</evidence>
<keyword evidence="3" id="KW-1185">Reference proteome</keyword>
<sequence>MPKAKASARSIEKNLLVLTDGTKRVIIPRPKTYKAAADIAHRHFPAMRREDLVFQTDELEVCREQLSEITPESWETVVDWLSLITVTEKQKSTKDTTSLGNRPLTALSLIAQIKQREQSLEAPKLEQGRSGDKGKFLHLTFETPSGNLVVRMKPQTKFGRVRELLRPHFPDDSDGCRAEHSYDSPPFAIEYLAKGCRVSDDDTPASLGVEDGDDFFVYERQVGGKPVIYLFSPVEKEVTVSLTLTREWSFSAIYPVVPAKALLSNAGERIQWNVRTHPDGTLTELNTGLDVAYLFWEAHTNLGMPMSPPASPTIASSDLVERFSPLTCDLSPADSVLIAVADLTPYLDKMLLALGLHTEARTSFITYWLPAFLKHKHIALRFVPQAAYETAAVLDITPSPDVVTRVFMLFKGVPVEALGGWQDAKPTADDAQRWRSVVDVDVERAGDAALFRVLEWGGMEVLGGQTKSHSGTPRQILHLDD</sequence>
<evidence type="ECO:0000313" key="2">
    <source>
        <dbReference type="EMBL" id="KAJ7762975.1"/>
    </source>
</evidence>
<dbReference type="Proteomes" id="UP001215598">
    <property type="component" value="Unassembled WGS sequence"/>
</dbReference>
<comment type="caution">
    <text evidence="2">The sequence shown here is derived from an EMBL/GenBank/DDBJ whole genome shotgun (WGS) entry which is preliminary data.</text>
</comment>
<protein>
    <recommendedName>
        <fullName evidence="1">Ubiquitin-like domain-containing protein</fullName>
    </recommendedName>
</protein>
<evidence type="ECO:0000259" key="1">
    <source>
        <dbReference type="PROSITE" id="PS50053"/>
    </source>
</evidence>
<gene>
    <name evidence="2" type="ORF">B0H16DRAFT_1368537</name>
</gene>
<organism evidence="2 3">
    <name type="scientific">Mycena metata</name>
    <dbReference type="NCBI Taxonomy" id="1033252"/>
    <lineage>
        <taxon>Eukaryota</taxon>
        <taxon>Fungi</taxon>
        <taxon>Dikarya</taxon>
        <taxon>Basidiomycota</taxon>
        <taxon>Agaricomycotina</taxon>
        <taxon>Agaricomycetes</taxon>
        <taxon>Agaricomycetidae</taxon>
        <taxon>Agaricales</taxon>
        <taxon>Marasmiineae</taxon>
        <taxon>Mycenaceae</taxon>
        <taxon>Mycena</taxon>
    </lineage>
</organism>
<reference evidence="2" key="1">
    <citation type="submission" date="2023-03" db="EMBL/GenBank/DDBJ databases">
        <title>Massive genome expansion in bonnet fungi (Mycena s.s.) driven by repeated elements and novel gene families across ecological guilds.</title>
        <authorList>
            <consortium name="Lawrence Berkeley National Laboratory"/>
            <person name="Harder C.B."/>
            <person name="Miyauchi S."/>
            <person name="Viragh M."/>
            <person name="Kuo A."/>
            <person name="Thoen E."/>
            <person name="Andreopoulos B."/>
            <person name="Lu D."/>
            <person name="Skrede I."/>
            <person name="Drula E."/>
            <person name="Henrissat B."/>
            <person name="Morin E."/>
            <person name="Kohler A."/>
            <person name="Barry K."/>
            <person name="LaButti K."/>
            <person name="Morin E."/>
            <person name="Salamov A."/>
            <person name="Lipzen A."/>
            <person name="Mereny Z."/>
            <person name="Hegedus B."/>
            <person name="Baldrian P."/>
            <person name="Stursova M."/>
            <person name="Weitz H."/>
            <person name="Taylor A."/>
            <person name="Grigoriev I.V."/>
            <person name="Nagy L.G."/>
            <person name="Martin F."/>
            <person name="Kauserud H."/>
        </authorList>
    </citation>
    <scope>NUCLEOTIDE SEQUENCE</scope>
    <source>
        <strain evidence="2">CBHHK182m</strain>
    </source>
</reference>
<name>A0AAD7JI17_9AGAR</name>